<dbReference type="SMART" id="SM00822">
    <property type="entry name" value="PKS_KR"/>
    <property type="match status" value="1"/>
</dbReference>
<protein>
    <recommendedName>
        <fullName evidence="4">Ketoreductase domain-containing protein</fullName>
    </recommendedName>
</protein>
<dbReference type="GO" id="GO:0016491">
    <property type="term" value="F:oxidoreductase activity"/>
    <property type="evidence" value="ECO:0007669"/>
    <property type="project" value="UniProtKB-KW"/>
</dbReference>
<evidence type="ECO:0000259" key="4">
    <source>
        <dbReference type="SMART" id="SM00822"/>
    </source>
</evidence>
<sequence>MSAAHAETAALVTGGAQGLGLAVARQLIAEGCRSIALADINQAAVTKAAQDLSDADTRVVPLVVDMADAEAVLAMVDAAAARMGRVTALVNAAARTDRGSIFDTSPAQWDGMMDTNAKGPFFALQRFAALAAAAGHPASAVNILSIVVHGGLPVLAPYVASKGALMAITRNSAAALARHRIRVNGINVGWMDTPAEDVIQRKWHGRTDGWQAEAGAHLPFGRLLHPEEVARQVTFLLGPHSGVVTGSVMDFDQQVIGAYPDTDTAG</sequence>
<name>A0A0F9F1G4_9ZZZZ</name>
<dbReference type="InterPro" id="IPR057326">
    <property type="entry name" value="KR_dom"/>
</dbReference>
<comment type="caution">
    <text evidence="5">The sequence shown here is derived from an EMBL/GenBank/DDBJ whole genome shotgun (WGS) entry which is preliminary data.</text>
</comment>
<comment type="similarity">
    <text evidence="1">Belongs to the short-chain dehydrogenases/reductases (SDR) family.</text>
</comment>
<dbReference type="PANTHER" id="PTHR24321">
    <property type="entry name" value="DEHYDROGENASES, SHORT CHAIN"/>
    <property type="match status" value="1"/>
</dbReference>
<reference evidence="5" key="1">
    <citation type="journal article" date="2015" name="Nature">
        <title>Complex archaea that bridge the gap between prokaryotes and eukaryotes.</title>
        <authorList>
            <person name="Spang A."/>
            <person name="Saw J.H."/>
            <person name="Jorgensen S.L."/>
            <person name="Zaremba-Niedzwiedzka K."/>
            <person name="Martijn J."/>
            <person name="Lind A.E."/>
            <person name="van Eijk R."/>
            <person name="Schleper C."/>
            <person name="Guy L."/>
            <person name="Ettema T.J."/>
        </authorList>
    </citation>
    <scope>NUCLEOTIDE SEQUENCE</scope>
</reference>
<evidence type="ECO:0000256" key="3">
    <source>
        <dbReference type="ARBA" id="ARBA00023027"/>
    </source>
</evidence>
<dbReference type="Pfam" id="PF13561">
    <property type="entry name" value="adh_short_C2"/>
    <property type="match status" value="1"/>
</dbReference>
<dbReference type="CDD" id="cd05233">
    <property type="entry name" value="SDR_c"/>
    <property type="match status" value="1"/>
</dbReference>
<dbReference type="PANTHER" id="PTHR24321:SF8">
    <property type="entry name" value="ESTRADIOL 17-BETA-DEHYDROGENASE 8-RELATED"/>
    <property type="match status" value="1"/>
</dbReference>
<dbReference type="NCBIfam" id="NF004847">
    <property type="entry name" value="PRK06198.1"/>
    <property type="match status" value="1"/>
</dbReference>
<dbReference type="Gene3D" id="3.40.50.720">
    <property type="entry name" value="NAD(P)-binding Rossmann-like Domain"/>
    <property type="match status" value="1"/>
</dbReference>
<dbReference type="EMBL" id="LAZR01022934">
    <property type="protein sequence ID" value="KKL80174.1"/>
    <property type="molecule type" value="Genomic_DNA"/>
</dbReference>
<evidence type="ECO:0000313" key="5">
    <source>
        <dbReference type="EMBL" id="KKL80174.1"/>
    </source>
</evidence>
<accession>A0A0F9F1G4</accession>
<dbReference type="InterPro" id="IPR002347">
    <property type="entry name" value="SDR_fam"/>
</dbReference>
<dbReference type="FunFam" id="3.40.50.720:FF:000084">
    <property type="entry name" value="Short-chain dehydrogenase reductase"/>
    <property type="match status" value="1"/>
</dbReference>
<proteinExistence type="inferred from homology"/>
<dbReference type="PRINTS" id="PR00081">
    <property type="entry name" value="GDHRDH"/>
</dbReference>
<dbReference type="SUPFAM" id="SSF51735">
    <property type="entry name" value="NAD(P)-binding Rossmann-fold domains"/>
    <property type="match status" value="1"/>
</dbReference>
<organism evidence="5">
    <name type="scientific">marine sediment metagenome</name>
    <dbReference type="NCBI Taxonomy" id="412755"/>
    <lineage>
        <taxon>unclassified sequences</taxon>
        <taxon>metagenomes</taxon>
        <taxon>ecological metagenomes</taxon>
    </lineage>
</organism>
<feature type="domain" description="Ketoreductase" evidence="4">
    <location>
        <begin position="8"/>
        <end position="193"/>
    </location>
</feature>
<dbReference type="AlphaFoldDB" id="A0A0F9F1G4"/>
<gene>
    <name evidence="5" type="ORF">LCGC14_2007410</name>
</gene>
<keyword evidence="3" id="KW-0520">NAD</keyword>
<dbReference type="InterPro" id="IPR036291">
    <property type="entry name" value="NAD(P)-bd_dom_sf"/>
</dbReference>
<evidence type="ECO:0000256" key="2">
    <source>
        <dbReference type="ARBA" id="ARBA00023002"/>
    </source>
</evidence>
<evidence type="ECO:0000256" key="1">
    <source>
        <dbReference type="ARBA" id="ARBA00006484"/>
    </source>
</evidence>
<keyword evidence="2" id="KW-0560">Oxidoreductase</keyword>